<evidence type="ECO:0000313" key="2">
    <source>
        <dbReference type="EMBL" id="QUO41193.1"/>
    </source>
</evidence>
<dbReference type="EC" id="2.1.1.-" evidence="1"/>
<gene>
    <name evidence="1" type="primary">fliB</name>
    <name evidence="1" type="ORF">JD108_20095</name>
    <name evidence="2" type="ORF">KDJ56_20030</name>
</gene>
<reference evidence="2" key="2">
    <citation type="submission" date="2021-04" db="EMBL/GenBank/DDBJ databases">
        <title>Brevibacillus composti FJAT-54423, complete genome.</title>
        <authorList>
            <person name="Tang R."/>
        </authorList>
    </citation>
    <scope>NUCLEOTIDE SEQUENCE</scope>
    <source>
        <strain evidence="2">FJAT-54424</strain>
    </source>
</reference>
<proteinExistence type="predicted"/>
<dbReference type="Proteomes" id="UP000677234">
    <property type="component" value="Chromosome"/>
</dbReference>
<keyword evidence="1" id="KW-0969">Cilium</keyword>
<dbReference type="GO" id="GO:0032259">
    <property type="term" value="P:methylation"/>
    <property type="evidence" value="ECO:0007669"/>
    <property type="project" value="UniProtKB-KW"/>
</dbReference>
<dbReference type="EMBL" id="CP073708">
    <property type="protein sequence ID" value="QUO41193.1"/>
    <property type="molecule type" value="Genomic_DNA"/>
</dbReference>
<reference evidence="1 3" key="1">
    <citation type="submission" date="2020-12" db="EMBL/GenBank/DDBJ databases">
        <title>strain FJAT-54423T represents a novel species of the genus Brevibacillus.</title>
        <authorList>
            <person name="Tang R."/>
        </authorList>
    </citation>
    <scope>NUCLEOTIDE SEQUENCE [LARGE SCALE GENOMIC DNA]</scope>
    <source>
        <strain evidence="1 3">FJAT-54423</strain>
    </source>
</reference>
<protein>
    <submittedName>
        <fullName evidence="1">Flagellin lysine-N-methylase</fullName>
        <ecNumber evidence="1">2.1.1.-</ecNumber>
    </submittedName>
</protein>
<evidence type="ECO:0000313" key="4">
    <source>
        <dbReference type="Proteomes" id="UP000677234"/>
    </source>
</evidence>
<organism evidence="1 3">
    <name type="scientific">Brevibacillus composti</name>
    <dbReference type="NCBI Taxonomy" id="2796470"/>
    <lineage>
        <taxon>Bacteria</taxon>
        <taxon>Bacillati</taxon>
        <taxon>Bacillota</taxon>
        <taxon>Bacilli</taxon>
        <taxon>Bacillales</taxon>
        <taxon>Paenibacillaceae</taxon>
        <taxon>Brevibacillus</taxon>
    </lineage>
</organism>
<evidence type="ECO:0000313" key="1">
    <source>
        <dbReference type="EMBL" id="QQE74109.1"/>
    </source>
</evidence>
<dbReference type="Proteomes" id="UP000595847">
    <property type="component" value="Chromosome"/>
</dbReference>
<keyword evidence="1" id="KW-0808">Transferase</keyword>
<dbReference type="AlphaFoldDB" id="A0A7T5EK56"/>
<evidence type="ECO:0000313" key="3">
    <source>
        <dbReference type="Proteomes" id="UP000595847"/>
    </source>
</evidence>
<keyword evidence="1" id="KW-0282">Flagellum</keyword>
<name>A0A7T5EK56_9BACL</name>
<dbReference type="RefSeq" id="WP_198827697.1">
    <property type="nucleotide sequence ID" value="NZ_CP066308.1"/>
</dbReference>
<dbReference type="KEGG" id="bcop:JD108_20095"/>
<dbReference type="NCBIfam" id="NF038110">
    <property type="entry name" value="Lys_methyl_FliB"/>
    <property type="match status" value="1"/>
</dbReference>
<accession>A0A7T5EK56</accession>
<dbReference type="EMBL" id="CP066308">
    <property type="protein sequence ID" value="QQE74109.1"/>
    <property type="molecule type" value="Genomic_DNA"/>
</dbReference>
<keyword evidence="4" id="KW-1185">Reference proteome</keyword>
<keyword evidence="1" id="KW-0966">Cell projection</keyword>
<keyword evidence="1" id="KW-0489">Methyltransferase</keyword>
<sequence length="415" mass="48230">MTSQGTIKLLIPEYMKYFACIGSECEDTCCAGWSVSIDKATYKKYKKTKDKELSKQLDQNVVRNRKNPTDNRYAKIKMKEDLSCPFLNETKLCNIQLNLGESYLSYTCKTYPRTFNTINGVIEKAATLSCPEAARLALLNPEKMSFTHADETINIKDVIGNSYNFEDPRYANSIKRFFWDLRVFTIQVLQSREYKLWERLSILGIFYQTVQEYQEENKLSEIPELINEYVKGIEQGAFDQALQDIPANEFIQLNILTEILLSKKESGGYGERFLAYFTDFTKGVNPDNLKSLSGILKNYISAYQNYYQPFMEKHEYILENYLVNYVFKTLFPFNRTKNLFDNYVLMIAHYSLIKMLLIGLSGYHKENFDPQYAVGMISAVSKNIEHSDVFINKIVSYIQQKGFNTLSHMLLLIKN</sequence>
<dbReference type="GO" id="GO:0008168">
    <property type="term" value="F:methyltransferase activity"/>
    <property type="evidence" value="ECO:0007669"/>
    <property type="project" value="UniProtKB-KW"/>
</dbReference>